<dbReference type="AlphaFoldDB" id="A0A1I0J7Z1"/>
<evidence type="ECO:0000313" key="4">
    <source>
        <dbReference type="Proteomes" id="UP000198697"/>
    </source>
</evidence>
<gene>
    <name evidence="3" type="ORF">SAMN04487998_3702</name>
</gene>
<feature type="domain" description="7(1) septoil knot" evidence="2">
    <location>
        <begin position="39"/>
        <end position="127"/>
    </location>
</feature>
<dbReference type="Proteomes" id="UP000198697">
    <property type="component" value="Unassembled WGS sequence"/>
</dbReference>
<dbReference type="RefSeq" id="WP_245745091.1">
    <property type="nucleotide sequence ID" value="NZ_FOHS01000007.1"/>
</dbReference>
<dbReference type="InterPro" id="IPR046148">
    <property type="entry name" value="Septknot"/>
</dbReference>
<keyword evidence="4" id="KW-1185">Reference proteome</keyword>
<feature type="chain" id="PRO_5011583053" description="7(1) septoil knot domain-containing protein" evidence="1">
    <location>
        <begin position="18"/>
        <end position="129"/>
    </location>
</feature>
<feature type="signal peptide" evidence="1">
    <location>
        <begin position="1"/>
        <end position="17"/>
    </location>
</feature>
<organism evidence="3 4">
    <name type="scientific">Hymenobacter actinosclerus</name>
    <dbReference type="NCBI Taxonomy" id="82805"/>
    <lineage>
        <taxon>Bacteria</taxon>
        <taxon>Pseudomonadati</taxon>
        <taxon>Bacteroidota</taxon>
        <taxon>Cytophagia</taxon>
        <taxon>Cytophagales</taxon>
        <taxon>Hymenobacteraceae</taxon>
        <taxon>Hymenobacter</taxon>
    </lineage>
</organism>
<evidence type="ECO:0000256" key="1">
    <source>
        <dbReference type="SAM" id="SignalP"/>
    </source>
</evidence>
<dbReference type="STRING" id="82805.SAMN04487998_3702"/>
<reference evidence="4" key="1">
    <citation type="submission" date="2016-10" db="EMBL/GenBank/DDBJ databases">
        <authorList>
            <person name="Varghese N."/>
            <person name="Submissions S."/>
        </authorList>
    </citation>
    <scope>NUCLEOTIDE SEQUENCE [LARGE SCALE GENOMIC DNA]</scope>
    <source>
        <strain evidence="4">DSM 15310</strain>
    </source>
</reference>
<evidence type="ECO:0000313" key="3">
    <source>
        <dbReference type="EMBL" id="SEU06052.1"/>
    </source>
</evidence>
<accession>A0A1I0J7Z1</accession>
<dbReference type="EMBL" id="FOHS01000007">
    <property type="protein sequence ID" value="SEU06052.1"/>
    <property type="molecule type" value="Genomic_DNA"/>
</dbReference>
<protein>
    <recommendedName>
        <fullName evidence="2">7(1) septoil knot domain-containing protein</fullName>
    </recommendedName>
</protein>
<name>A0A1I0J7Z1_9BACT</name>
<keyword evidence="1" id="KW-0732">Signal</keyword>
<sequence length="129" mass="14501">MLLSFLLSGFLALNPFAAPLRVPLAPAAPGVVAGSIDPCRIYGSVYLERDPSRRSYCFATVYLEPESAFCDLLVYPETNKLFADRAGLWYSTEARDFADYALFVTDNRNLADFSFQYTKVRNYAGCQKR</sequence>
<evidence type="ECO:0000259" key="2">
    <source>
        <dbReference type="Pfam" id="PF19647"/>
    </source>
</evidence>
<dbReference type="Pfam" id="PF19647">
    <property type="entry name" value="Septknot"/>
    <property type="match status" value="1"/>
</dbReference>
<proteinExistence type="predicted"/>